<keyword evidence="1" id="KW-1133">Transmembrane helix</keyword>
<dbReference type="Pfam" id="PF11104">
    <property type="entry name" value="PilM_2"/>
    <property type="match status" value="1"/>
</dbReference>
<gene>
    <name evidence="2" type="ORF">B9Z44_05230</name>
</gene>
<dbReference type="InterPro" id="IPR007813">
    <property type="entry name" value="PilN"/>
</dbReference>
<dbReference type="Pfam" id="PF05137">
    <property type="entry name" value="PilN"/>
    <property type="match status" value="1"/>
</dbReference>
<sequence length="411" mass="44752">MPSIAARFKGCVMRWSSWLLRSRQRRLCVVGLDVGPEFCSLLVLTGSPLQPDSVCCAERLNLPEGLVSHGEVLDSAALGQWLQTYLQAGDYQPDAAYIGLDSACVSNHLVTLAANLSPDDVAFQLQAEVQSLLPESVAEVCIDYTVDLGSASAGERRYLVQAVPRSRVDVLQRVAQRAGLKAVVVEPRHDAARRTAISYIFATLPQASAALALQCDEAFGLALRAWHDEGTNFLPYRQNTQHTLRRAWLLAVAVCAMGGAFLAAGFAMVMASAAETKHHPMGDAVAMARALEDAKKAHAQAKALQERRVAQAQWLKAREDVQSQNLKWSRVLSQAAQGVWVASVKQQGTRWTVQGEALSSSHAQQLVKQLKALDIWAQAPELPQLQVMPSLSTTGLPVWQFRIEADLKVGT</sequence>
<keyword evidence="3" id="KW-1185">Reference proteome</keyword>
<accession>A0A315ESU9</accession>
<dbReference type="AlphaFoldDB" id="A0A315ESU9"/>
<evidence type="ECO:0000256" key="1">
    <source>
        <dbReference type="SAM" id="Phobius"/>
    </source>
</evidence>
<dbReference type="Gene3D" id="3.30.1490.300">
    <property type="match status" value="1"/>
</dbReference>
<dbReference type="Gene3D" id="3.30.420.40">
    <property type="match status" value="1"/>
</dbReference>
<dbReference type="Proteomes" id="UP000251341">
    <property type="component" value="Unassembled WGS sequence"/>
</dbReference>
<reference evidence="2 3" key="1">
    <citation type="submission" date="2017-04" db="EMBL/GenBank/DDBJ databases">
        <title>Unexpected and diverse lifestyles within the genus Limnohabitans.</title>
        <authorList>
            <person name="Kasalicky V."/>
            <person name="Mehrshad M."/>
            <person name="Andrei S.-A."/>
            <person name="Salcher M."/>
            <person name="Kratochvilova H."/>
            <person name="Simek K."/>
            <person name="Ghai R."/>
        </authorList>
    </citation>
    <scope>NUCLEOTIDE SEQUENCE [LARGE SCALE GENOMIC DNA]</scope>
    <source>
        <strain evidence="2 3">MWH-C5</strain>
    </source>
</reference>
<evidence type="ECO:0000313" key="2">
    <source>
        <dbReference type="EMBL" id="PUE59044.1"/>
    </source>
</evidence>
<dbReference type="InterPro" id="IPR005883">
    <property type="entry name" value="PilM"/>
</dbReference>
<keyword evidence="1" id="KW-0812">Transmembrane</keyword>
<proteinExistence type="predicted"/>
<feature type="transmembrane region" description="Helical" evidence="1">
    <location>
        <begin position="247"/>
        <end position="271"/>
    </location>
</feature>
<dbReference type="EMBL" id="NESP01000001">
    <property type="protein sequence ID" value="PUE59044.1"/>
    <property type="molecule type" value="Genomic_DNA"/>
</dbReference>
<name>A0A315ESU9_9BURK</name>
<comment type="caution">
    <text evidence="2">The sequence shown here is derived from an EMBL/GenBank/DDBJ whole genome shotgun (WGS) entry which is preliminary data.</text>
</comment>
<evidence type="ECO:0008006" key="4">
    <source>
        <dbReference type="Google" id="ProtNLM"/>
    </source>
</evidence>
<evidence type="ECO:0000313" key="3">
    <source>
        <dbReference type="Proteomes" id="UP000251341"/>
    </source>
</evidence>
<organism evidence="2 3">
    <name type="scientific">Limnohabitans curvus</name>
    <dbReference type="NCBI Taxonomy" id="323423"/>
    <lineage>
        <taxon>Bacteria</taxon>
        <taxon>Pseudomonadati</taxon>
        <taxon>Pseudomonadota</taxon>
        <taxon>Betaproteobacteria</taxon>
        <taxon>Burkholderiales</taxon>
        <taxon>Comamonadaceae</taxon>
        <taxon>Limnohabitans</taxon>
    </lineage>
</organism>
<protein>
    <recommendedName>
        <fullName evidence="4">Fimbrial assembly protein</fullName>
    </recommendedName>
</protein>
<keyword evidence="1" id="KW-0472">Membrane</keyword>